<evidence type="ECO:0000313" key="1">
    <source>
        <dbReference type="EMBL" id="KAH8001229.1"/>
    </source>
</evidence>
<evidence type="ECO:0000313" key="2">
    <source>
        <dbReference type="Proteomes" id="UP000827872"/>
    </source>
</evidence>
<organism evidence="1 2">
    <name type="scientific">Sphaerodactylus townsendi</name>
    <dbReference type="NCBI Taxonomy" id="933632"/>
    <lineage>
        <taxon>Eukaryota</taxon>
        <taxon>Metazoa</taxon>
        <taxon>Chordata</taxon>
        <taxon>Craniata</taxon>
        <taxon>Vertebrata</taxon>
        <taxon>Euteleostomi</taxon>
        <taxon>Lepidosauria</taxon>
        <taxon>Squamata</taxon>
        <taxon>Bifurcata</taxon>
        <taxon>Gekkota</taxon>
        <taxon>Sphaerodactylidae</taxon>
        <taxon>Sphaerodactylus</taxon>
    </lineage>
</organism>
<keyword evidence="2" id="KW-1185">Reference proteome</keyword>
<name>A0ACB8F719_9SAUR</name>
<sequence>MATPSPAGAAGDPEARLLWERPWTLEEVRGESQAWSLAADAGLLRFLQEFSQQTISRTHEIKKQMDGLVQETKNTDCRLHNVFNGFLMLSNTQFIENRVYDEEVEESPPRADVGDKPEQEKTREQKEADLIPKIQEAVNYGMQVLDSAFEQLDIKAGNSDSEEETNEKVELILEPKDLYVDRPLPYLIGSQLFMEQDDVGLGDLSSEGSVDSDRGSMVDSEGKDEEELEEEFGDASEDEQKPGTALVSDEEDDDLFGGDSEKGEDDEDDVEENSRLLQKKKRPTSFTDQLAARIKGDQPQKRNKEQLASADIKNQNAEKEKEVVGVPSDEDDDLFCPPKLTDEDFSPFASTGGLFSGGMGLFEEEESDLFAELPKGEDAVEKDERVPINDEPSSKAVRKVPAGAVFLFPGGNDVFSPSSLLTEKEDKKAAEPVAERAPKHHTGPSLFDDDDFHVRRSDPVPKASKSGADLFGDDEEDLFKEKLDAARMVKDAPKEAEAGQGPIVRDKSQPPSTESFKPSTPVVPKDHKNLFSDEEDSEDLFSSSRSSKSSALPSKGSTKAPLSLFEDEDEERVSNRAKGDSQQEPLGKFFPSSLLEGLSITQLQDVLLTKLSSCLEQRRILHICLPPSKPFCPSEWLSTLELFGSLPVKAPVSKPPLEKSSRLLFSSDEEDHWNPGAAVKPASEGSQKKEVAKAAVAGPKKSLFEEDEKEEDLFALTKDSQRKTQKAALLFEEDAVNGDSLFDVQPSLLPSSTQAVTGKGHTPDPLPPGEQADLLETAQKETVKEKTVAHDESDAPPEALGPGEDLAEQQKAEESPLEKDTRRKTKSVFSLFEDEEKTGDADAGRNTQKDIEKPPEKSARPKSTGVFQDEELLFSHKMEKDNDPDVDLFASNRKGVPKPRGKLPFGGGLFGDDDGEDGLFSSAKAKPLASLDINPAALLPGGARKPSPPHREPHGVQRTQAAPSAGNSEETGVSFDHPVQADTLHNANKDRIKITKKRRPPSRATRRVAAQKSCENEGSGTEDPPLRPLAESPMPPLATPSTKGAREKQKLLPTTSGSDQLCKTDDGPVSKSTAPPDAVDLFESGDLFEVSREPKVTSKPKAKLRTEDPASRAPKDGEGLPVPSLLGDSNGEDLFRPARPSKKSSPASFLDGQEDLFGSKQPLKRKAAKPTPSSEVAPTSKDIFEDDIFSSEAVKLPPAQAKELEASLFDDDVDIFADLAVKPKERSSKKKVEAKSIFDEDMDDIFMPTSQSKSQTKKAPPVEIPSGAKPEPKASSTFEDPLNAFEGR</sequence>
<proteinExistence type="predicted"/>
<reference evidence="1" key="1">
    <citation type="submission" date="2021-08" db="EMBL/GenBank/DDBJ databases">
        <title>The first chromosome-level gecko genome reveals the dynamic sex chromosomes of Neotropical dwarf geckos (Sphaerodactylidae: Sphaerodactylus).</title>
        <authorList>
            <person name="Pinto B.J."/>
            <person name="Keating S.E."/>
            <person name="Gamble T."/>
        </authorList>
    </citation>
    <scope>NUCLEOTIDE SEQUENCE</scope>
    <source>
        <strain evidence="1">TG3544</strain>
    </source>
</reference>
<comment type="caution">
    <text evidence="1">The sequence shown here is derived from an EMBL/GenBank/DDBJ whole genome shotgun (WGS) entry which is preliminary data.</text>
</comment>
<protein>
    <submittedName>
        <fullName evidence="1">Uncharacterized protein</fullName>
    </submittedName>
</protein>
<dbReference type="EMBL" id="CM037621">
    <property type="protein sequence ID" value="KAH8001229.1"/>
    <property type="molecule type" value="Genomic_DNA"/>
</dbReference>
<dbReference type="Proteomes" id="UP000827872">
    <property type="component" value="Linkage Group LG08"/>
</dbReference>
<gene>
    <name evidence="1" type="ORF">K3G42_003002</name>
</gene>
<accession>A0ACB8F719</accession>